<keyword evidence="2" id="KW-1185">Reference proteome</keyword>
<sequence>MKYLCTYGINQLLPNGQEIGSCIFHYIKNYVRTEKLVMFSDQCGGQNRNIKMTALCNYIVSSELSTVNEINHKFLVSRHSFLPCDQDLGLVEKQKKFCRDIFVPDD</sequence>
<dbReference type="AlphaFoldDB" id="A0A9P0CFY2"/>
<accession>A0A9P0CFY2</accession>
<dbReference type="OrthoDB" id="6771654at2759"/>
<reference evidence="1" key="1">
    <citation type="submission" date="2022-01" db="EMBL/GenBank/DDBJ databases">
        <authorList>
            <person name="King R."/>
        </authorList>
    </citation>
    <scope>NUCLEOTIDE SEQUENCE</scope>
</reference>
<dbReference type="EMBL" id="OV651813">
    <property type="protein sequence ID" value="CAH1099175.1"/>
    <property type="molecule type" value="Genomic_DNA"/>
</dbReference>
<organism evidence="1 2">
    <name type="scientific">Psylliodes chrysocephalus</name>
    <dbReference type="NCBI Taxonomy" id="3402493"/>
    <lineage>
        <taxon>Eukaryota</taxon>
        <taxon>Metazoa</taxon>
        <taxon>Ecdysozoa</taxon>
        <taxon>Arthropoda</taxon>
        <taxon>Hexapoda</taxon>
        <taxon>Insecta</taxon>
        <taxon>Pterygota</taxon>
        <taxon>Neoptera</taxon>
        <taxon>Endopterygota</taxon>
        <taxon>Coleoptera</taxon>
        <taxon>Polyphaga</taxon>
        <taxon>Cucujiformia</taxon>
        <taxon>Chrysomeloidea</taxon>
        <taxon>Chrysomelidae</taxon>
        <taxon>Galerucinae</taxon>
        <taxon>Alticini</taxon>
        <taxon>Psylliodes</taxon>
    </lineage>
</organism>
<dbReference type="Proteomes" id="UP001153636">
    <property type="component" value="Chromosome 1"/>
</dbReference>
<protein>
    <submittedName>
        <fullName evidence="1">Uncharacterized protein</fullName>
    </submittedName>
</protein>
<evidence type="ECO:0000313" key="1">
    <source>
        <dbReference type="EMBL" id="CAH1099175.1"/>
    </source>
</evidence>
<proteinExistence type="predicted"/>
<name>A0A9P0CFY2_9CUCU</name>
<evidence type="ECO:0000313" key="2">
    <source>
        <dbReference type="Proteomes" id="UP001153636"/>
    </source>
</evidence>
<gene>
    <name evidence="1" type="ORF">PSYICH_LOCUS628</name>
</gene>